<dbReference type="Gene3D" id="2.130.10.10">
    <property type="entry name" value="YVTN repeat-like/Quinoprotein amine dehydrogenase"/>
    <property type="match status" value="2"/>
</dbReference>
<dbReference type="Proteomes" id="UP000504607">
    <property type="component" value="Chromosome 14"/>
</dbReference>
<dbReference type="InterPro" id="IPR020472">
    <property type="entry name" value="WD40_PAC1"/>
</dbReference>
<keyword evidence="1 3" id="KW-0853">WD repeat</keyword>
<dbReference type="InterPro" id="IPR036322">
    <property type="entry name" value="WD40_repeat_dom_sf"/>
</dbReference>
<dbReference type="Pfam" id="PF00400">
    <property type="entry name" value="WD40"/>
    <property type="match status" value="2"/>
</dbReference>
<evidence type="ECO:0000256" key="1">
    <source>
        <dbReference type="ARBA" id="ARBA00022574"/>
    </source>
</evidence>
<dbReference type="PROSITE" id="PS00678">
    <property type="entry name" value="WD_REPEATS_1"/>
    <property type="match status" value="1"/>
</dbReference>
<evidence type="ECO:0000313" key="4">
    <source>
        <dbReference type="Proteomes" id="UP000504607"/>
    </source>
</evidence>
<dbReference type="PANTHER" id="PTHR19854:SF1">
    <property type="entry name" value="GUANINE NUCLEOTIDE-BINDING PROTEIN SUBUNIT BETA-LIKE PROTEIN 1"/>
    <property type="match status" value="1"/>
</dbReference>
<reference evidence="5" key="1">
    <citation type="submission" date="2025-08" db="UniProtKB">
        <authorList>
            <consortium name="RefSeq"/>
        </authorList>
    </citation>
    <scope>IDENTIFICATION</scope>
</reference>
<dbReference type="SMART" id="SM00320">
    <property type="entry name" value="WD40"/>
    <property type="match status" value="5"/>
</dbReference>
<evidence type="ECO:0000256" key="2">
    <source>
        <dbReference type="ARBA" id="ARBA00022737"/>
    </source>
</evidence>
<dbReference type="SUPFAM" id="SSF50978">
    <property type="entry name" value="WD40 repeat-like"/>
    <property type="match status" value="1"/>
</dbReference>
<evidence type="ECO:0000256" key="3">
    <source>
        <dbReference type="PROSITE-ProRule" id="PRU00221"/>
    </source>
</evidence>
<sequence length="403" mass="43682">MTTKRPPPDPVAVLRGHRASVMDACFHHSKPLLFSGASDGELRLWDAVQHRTVSSTWAHGGASGVYGVATSSAIGNKVVSQGRDGTCKCWEIEEAGLSRKPLVTLRTNSYHFCKLSLVKAPACTSPFEQALSVDELAGRSDCSTTELEEDKDNCGSAEKGNFSVEFSDANCEEKSQTQMEDFLTTCGPKLMALAGEESSQVEIWDLNTAERLICLPQTSNASSTEHPTKKRGMCMAVQAFLPSESQGVLNVLSGYEDGSMLWWDVRKPGIPLSSVKYHSEAVLSLAIDGFCNGGISGSADNKIMIFALNHQTGTCIIRKEISLERPGIAGTSIRADSKIMATAGWDHRVRVYNYRKGNALAILKYHSALCHAVTFSTDCKLMASCSEDATVALWELYPPQNAT</sequence>
<dbReference type="InterPro" id="IPR015943">
    <property type="entry name" value="WD40/YVTN_repeat-like_dom_sf"/>
</dbReference>
<proteinExistence type="predicted"/>
<dbReference type="InParanoid" id="A0A6I9S7L9"/>
<dbReference type="PROSITE" id="PS50294">
    <property type="entry name" value="WD_REPEATS_REGION"/>
    <property type="match status" value="2"/>
</dbReference>
<dbReference type="KEGG" id="egu:105057577"/>
<dbReference type="FunCoup" id="A0A6I9S7L9">
    <property type="interactions" value="1794"/>
</dbReference>
<dbReference type="PRINTS" id="PR00320">
    <property type="entry name" value="GPROTEINBRPT"/>
</dbReference>
<dbReference type="OrthoDB" id="7668193at2759"/>
<dbReference type="PANTHER" id="PTHR19854">
    <property type="entry name" value="TRANSDUCIN BETA-LIKE 3"/>
    <property type="match status" value="1"/>
</dbReference>
<dbReference type="GeneID" id="105057577"/>
<organism evidence="4 5">
    <name type="scientific">Elaeis guineensis var. tenera</name>
    <name type="common">Oil palm</name>
    <dbReference type="NCBI Taxonomy" id="51953"/>
    <lineage>
        <taxon>Eukaryota</taxon>
        <taxon>Viridiplantae</taxon>
        <taxon>Streptophyta</taxon>
        <taxon>Embryophyta</taxon>
        <taxon>Tracheophyta</taxon>
        <taxon>Spermatophyta</taxon>
        <taxon>Magnoliopsida</taxon>
        <taxon>Liliopsida</taxon>
        <taxon>Arecaceae</taxon>
        <taxon>Arecoideae</taxon>
        <taxon>Cocoseae</taxon>
        <taxon>Elaeidinae</taxon>
        <taxon>Elaeis</taxon>
    </lineage>
</organism>
<dbReference type="InterPro" id="IPR001680">
    <property type="entry name" value="WD40_rpt"/>
</dbReference>
<dbReference type="InterPro" id="IPR019775">
    <property type="entry name" value="WD40_repeat_CS"/>
</dbReference>
<dbReference type="AlphaFoldDB" id="A0A6I9S7L9"/>
<protein>
    <submittedName>
        <fullName evidence="5">Protein DECREASED SIZE EXCLUSION LIMIT 1 isoform X2</fullName>
    </submittedName>
</protein>
<accession>A0A6I9S7L9</accession>
<keyword evidence="4" id="KW-1185">Reference proteome</keyword>
<dbReference type="RefSeq" id="XP_010938523.1">
    <property type="nucleotide sequence ID" value="XM_010940221.3"/>
</dbReference>
<gene>
    <name evidence="5" type="primary">LOC105057577</name>
</gene>
<feature type="repeat" description="WD" evidence="3">
    <location>
        <begin position="363"/>
        <end position="403"/>
    </location>
</feature>
<feature type="repeat" description="WD" evidence="3">
    <location>
        <begin position="14"/>
        <end position="55"/>
    </location>
</feature>
<evidence type="ECO:0000313" key="5">
    <source>
        <dbReference type="RefSeq" id="XP_010938523.1"/>
    </source>
</evidence>
<keyword evidence="2" id="KW-0677">Repeat</keyword>
<dbReference type="PROSITE" id="PS50082">
    <property type="entry name" value="WD_REPEATS_2"/>
    <property type="match status" value="2"/>
</dbReference>
<name>A0A6I9S7L9_ELAGV</name>